<keyword evidence="2" id="KW-1133">Transmembrane helix</keyword>
<organism evidence="3 4">
    <name type="scientific">Alicyclobacillus mali</name>
    <name type="common">ex Roth et al. 2021</name>
    <dbReference type="NCBI Taxonomy" id="1123961"/>
    <lineage>
        <taxon>Bacteria</taxon>
        <taxon>Bacillati</taxon>
        <taxon>Bacillota</taxon>
        <taxon>Bacilli</taxon>
        <taxon>Bacillales</taxon>
        <taxon>Alicyclobacillaceae</taxon>
        <taxon>Alicyclobacillus</taxon>
    </lineage>
</organism>
<protein>
    <submittedName>
        <fullName evidence="3">Uncharacterized protein</fullName>
    </submittedName>
</protein>
<feature type="region of interest" description="Disordered" evidence="1">
    <location>
        <begin position="76"/>
        <end position="97"/>
    </location>
</feature>
<keyword evidence="2" id="KW-0472">Membrane</keyword>
<evidence type="ECO:0000256" key="1">
    <source>
        <dbReference type="SAM" id="MobiDB-lite"/>
    </source>
</evidence>
<feature type="transmembrane region" description="Helical" evidence="2">
    <location>
        <begin position="42"/>
        <end position="64"/>
    </location>
</feature>
<evidence type="ECO:0000313" key="4">
    <source>
        <dbReference type="Proteomes" id="UP000642910"/>
    </source>
</evidence>
<dbReference type="RefSeq" id="WP_195868409.1">
    <property type="nucleotide sequence ID" value="NZ_JADPKZ010000048.1"/>
</dbReference>
<name>A0ABS0F731_9BACL</name>
<dbReference type="Proteomes" id="UP000642910">
    <property type="component" value="Unassembled WGS sequence"/>
</dbReference>
<comment type="caution">
    <text evidence="3">The sequence shown here is derived from an EMBL/GenBank/DDBJ whole genome shotgun (WGS) entry which is preliminary data.</text>
</comment>
<sequence length="97" mass="10850">MRRKVGVPRQVRTYSAIYGLAALALAAYGVPRLPKLEHGVAGTFSALWLLLLALYIGANLYFWLGADRERARQLEEAAVQSPDRDERPGRTRLRARG</sequence>
<reference evidence="3 4" key="1">
    <citation type="submission" date="2020-11" db="EMBL/GenBank/DDBJ databases">
        <title>Genomic insight of Alicyclobacillus mali FL 18 reveals a new arsenic-resistant strain, with potential in environmental biotechnology.</title>
        <authorList>
            <person name="Fiorentino G."/>
            <person name="Gallo G."/>
            <person name="Aulitto M."/>
        </authorList>
    </citation>
    <scope>NUCLEOTIDE SEQUENCE [LARGE SCALE GENOMIC DNA]</scope>
    <source>
        <strain evidence="3 4">FL 18</strain>
    </source>
</reference>
<proteinExistence type="predicted"/>
<gene>
    <name evidence="3" type="ORF">IW967_14725</name>
</gene>
<feature type="transmembrane region" description="Helical" evidence="2">
    <location>
        <begin position="12"/>
        <end position="30"/>
    </location>
</feature>
<evidence type="ECO:0000313" key="3">
    <source>
        <dbReference type="EMBL" id="MBF8379102.1"/>
    </source>
</evidence>
<keyword evidence="4" id="KW-1185">Reference proteome</keyword>
<keyword evidence="2" id="KW-0812">Transmembrane</keyword>
<evidence type="ECO:0000256" key="2">
    <source>
        <dbReference type="SAM" id="Phobius"/>
    </source>
</evidence>
<accession>A0ABS0F731</accession>
<dbReference type="EMBL" id="JADPKZ010000048">
    <property type="protein sequence ID" value="MBF8379102.1"/>
    <property type="molecule type" value="Genomic_DNA"/>
</dbReference>